<name>A0A172YWX4_9PSED</name>
<sequence>MTYAKPESYTEADWEMVQGYMRGKDGLLPQRRNAAYMHGHRNGVSDATGVPHQRANVLIRRANMIPGITPMAQINTGGRHD</sequence>
<dbReference type="KEGG" id="panr:A7J50_1351"/>
<evidence type="ECO:0000313" key="2">
    <source>
        <dbReference type="Proteomes" id="UP000077829"/>
    </source>
</evidence>
<dbReference type="EMBL" id="CP015600">
    <property type="protein sequence ID" value="ANF84785.1"/>
    <property type="molecule type" value="Genomic_DNA"/>
</dbReference>
<dbReference type="STRING" id="219572.A7J50_1351"/>
<accession>A0A172YWX4</accession>
<dbReference type="RefSeq" id="WP_064451102.1">
    <property type="nucleotide sequence ID" value="NZ_CP015600.1"/>
</dbReference>
<proteinExistence type="predicted"/>
<reference evidence="1 2" key="1">
    <citation type="submission" date="2016-05" db="EMBL/GenBank/DDBJ databases">
        <title>Complete genome sequence of Pseudomonas antarctica PAMC 27494.</title>
        <authorList>
            <person name="Lee J."/>
        </authorList>
    </citation>
    <scope>NUCLEOTIDE SEQUENCE [LARGE SCALE GENOMIC DNA]</scope>
    <source>
        <strain evidence="1 2">PAMC 27494</strain>
    </source>
</reference>
<evidence type="ECO:0000313" key="1">
    <source>
        <dbReference type="EMBL" id="ANF84785.1"/>
    </source>
</evidence>
<protein>
    <submittedName>
        <fullName evidence="1">Uncharacterized protein</fullName>
    </submittedName>
</protein>
<organism evidence="1 2">
    <name type="scientific">Pseudomonas antarctica</name>
    <dbReference type="NCBI Taxonomy" id="219572"/>
    <lineage>
        <taxon>Bacteria</taxon>
        <taxon>Pseudomonadati</taxon>
        <taxon>Pseudomonadota</taxon>
        <taxon>Gammaproteobacteria</taxon>
        <taxon>Pseudomonadales</taxon>
        <taxon>Pseudomonadaceae</taxon>
        <taxon>Pseudomonas</taxon>
    </lineage>
</organism>
<gene>
    <name evidence="1" type="ORF">A7J50_1351</name>
</gene>
<dbReference type="Proteomes" id="UP000077829">
    <property type="component" value="Chromosome"/>
</dbReference>
<dbReference type="PATRIC" id="fig|219572.3.peg.1377"/>
<dbReference type="AlphaFoldDB" id="A0A172YWX4"/>